<evidence type="ECO:0000313" key="2">
    <source>
        <dbReference type="EMBL" id="KAK4038266.1"/>
    </source>
</evidence>
<keyword evidence="3" id="KW-1185">Reference proteome</keyword>
<feature type="compositionally biased region" description="Low complexity" evidence="1">
    <location>
        <begin position="56"/>
        <end position="69"/>
    </location>
</feature>
<name>A0AAN6PFF8_9PEZI</name>
<comment type="caution">
    <text evidence="2">The sequence shown here is derived from an EMBL/GenBank/DDBJ whole genome shotgun (WGS) entry which is preliminary data.</text>
</comment>
<dbReference type="Proteomes" id="UP001303115">
    <property type="component" value="Unassembled WGS sequence"/>
</dbReference>
<feature type="compositionally biased region" description="Basic and acidic residues" evidence="1">
    <location>
        <begin position="70"/>
        <end position="81"/>
    </location>
</feature>
<feature type="region of interest" description="Disordered" evidence="1">
    <location>
        <begin position="123"/>
        <end position="158"/>
    </location>
</feature>
<dbReference type="EMBL" id="MU854434">
    <property type="protein sequence ID" value="KAK4038266.1"/>
    <property type="molecule type" value="Genomic_DNA"/>
</dbReference>
<gene>
    <name evidence="2" type="ORF">C8A01DRAFT_37783</name>
</gene>
<accession>A0AAN6PFF8</accession>
<evidence type="ECO:0000313" key="3">
    <source>
        <dbReference type="Proteomes" id="UP001303115"/>
    </source>
</evidence>
<evidence type="ECO:0000256" key="1">
    <source>
        <dbReference type="SAM" id="MobiDB-lite"/>
    </source>
</evidence>
<feature type="region of interest" description="Disordered" evidence="1">
    <location>
        <begin position="1"/>
        <end position="81"/>
    </location>
</feature>
<dbReference type="AlphaFoldDB" id="A0AAN6PFF8"/>
<sequence>MTSTRPRGGLRISDLLNPPPPPPPSSSTPSTPSSPPLPALETPPPPHQTPPPPTTPQHHNTSSTCNNNNKKQDRRSARLTRAEKAEIRALRAWRNLTYSQIAALTSYTHRQVQYACTGPAVTLTPDTPGTHTPLPLPRKRRKKREMMGMMKGKREKGG</sequence>
<proteinExistence type="predicted"/>
<reference evidence="3" key="1">
    <citation type="journal article" date="2023" name="Mol. Phylogenet. Evol.">
        <title>Genome-scale phylogeny and comparative genomics of the fungal order Sordariales.</title>
        <authorList>
            <person name="Hensen N."/>
            <person name="Bonometti L."/>
            <person name="Westerberg I."/>
            <person name="Brannstrom I.O."/>
            <person name="Guillou S."/>
            <person name="Cros-Aarteil S."/>
            <person name="Calhoun S."/>
            <person name="Haridas S."/>
            <person name="Kuo A."/>
            <person name="Mondo S."/>
            <person name="Pangilinan J."/>
            <person name="Riley R."/>
            <person name="LaButti K."/>
            <person name="Andreopoulos B."/>
            <person name="Lipzen A."/>
            <person name="Chen C."/>
            <person name="Yan M."/>
            <person name="Daum C."/>
            <person name="Ng V."/>
            <person name="Clum A."/>
            <person name="Steindorff A."/>
            <person name="Ohm R.A."/>
            <person name="Martin F."/>
            <person name="Silar P."/>
            <person name="Natvig D.O."/>
            <person name="Lalanne C."/>
            <person name="Gautier V."/>
            <person name="Ament-Velasquez S.L."/>
            <person name="Kruys A."/>
            <person name="Hutchinson M.I."/>
            <person name="Powell A.J."/>
            <person name="Barry K."/>
            <person name="Miller A.N."/>
            <person name="Grigoriev I.V."/>
            <person name="Debuchy R."/>
            <person name="Gladieux P."/>
            <person name="Hiltunen Thoren M."/>
            <person name="Johannesson H."/>
        </authorList>
    </citation>
    <scope>NUCLEOTIDE SEQUENCE [LARGE SCALE GENOMIC DNA]</scope>
    <source>
        <strain evidence="3">CBS 284.82</strain>
    </source>
</reference>
<organism evidence="2 3">
    <name type="scientific">Parachaetomium inaequale</name>
    <dbReference type="NCBI Taxonomy" id="2588326"/>
    <lineage>
        <taxon>Eukaryota</taxon>
        <taxon>Fungi</taxon>
        <taxon>Dikarya</taxon>
        <taxon>Ascomycota</taxon>
        <taxon>Pezizomycotina</taxon>
        <taxon>Sordariomycetes</taxon>
        <taxon>Sordariomycetidae</taxon>
        <taxon>Sordariales</taxon>
        <taxon>Chaetomiaceae</taxon>
        <taxon>Parachaetomium</taxon>
    </lineage>
</organism>
<feature type="compositionally biased region" description="Pro residues" evidence="1">
    <location>
        <begin position="17"/>
        <end position="55"/>
    </location>
</feature>
<protein>
    <submittedName>
        <fullName evidence="2">Uncharacterized protein</fullName>
    </submittedName>
</protein>